<dbReference type="AlphaFoldDB" id="R7WSP7"/>
<feature type="compositionally biased region" description="Basic and acidic residues" evidence="1">
    <location>
        <begin position="74"/>
        <end position="99"/>
    </location>
</feature>
<dbReference type="Proteomes" id="UP000013525">
    <property type="component" value="Unassembled WGS sequence"/>
</dbReference>
<feature type="compositionally biased region" description="Basic and acidic residues" evidence="1">
    <location>
        <begin position="107"/>
        <end position="117"/>
    </location>
</feature>
<evidence type="ECO:0000256" key="1">
    <source>
        <dbReference type="SAM" id="MobiDB-lite"/>
    </source>
</evidence>
<feature type="region of interest" description="Disordered" evidence="1">
    <location>
        <begin position="1"/>
        <end position="55"/>
    </location>
</feature>
<keyword evidence="3" id="KW-1185">Reference proteome</keyword>
<comment type="caution">
    <text evidence="2">The sequence shown here is derived from an EMBL/GenBank/DDBJ whole genome shotgun (WGS) entry which is preliminary data.</text>
</comment>
<proteinExistence type="predicted"/>
<evidence type="ECO:0000313" key="3">
    <source>
        <dbReference type="Proteomes" id="UP000013525"/>
    </source>
</evidence>
<reference evidence="2 3" key="1">
    <citation type="journal article" date="2013" name="Genome Announc.">
        <title>Draft Genome Sequence of Rhodococcus rhodnii Strain LMG5362, a Symbiont of Rhodnius prolixus (Hemiptera, Reduviidae, Triatominae), the Principle Vector of Trypanosoma cruzi.</title>
        <authorList>
            <person name="Pachebat J.A."/>
            <person name="van Keulen G."/>
            <person name="Whitten M.M."/>
            <person name="Girdwood S."/>
            <person name="Del Sol R."/>
            <person name="Dyson P.J."/>
            <person name="Facey P.D."/>
        </authorList>
    </citation>
    <scope>NUCLEOTIDE SEQUENCE [LARGE SCALE GENOMIC DNA]</scope>
    <source>
        <strain evidence="2 3">LMG 5362</strain>
    </source>
</reference>
<feature type="compositionally biased region" description="Polar residues" evidence="1">
    <location>
        <begin position="133"/>
        <end position="144"/>
    </location>
</feature>
<feature type="compositionally biased region" description="Basic and acidic residues" evidence="1">
    <location>
        <begin position="11"/>
        <end position="55"/>
    </location>
</feature>
<protein>
    <submittedName>
        <fullName evidence="2">Uncharacterized protein</fullName>
    </submittedName>
</protein>
<accession>R7WSP7</accession>
<dbReference type="EMBL" id="APMY01000052">
    <property type="protein sequence ID" value="EOM77154.1"/>
    <property type="molecule type" value="Genomic_DNA"/>
</dbReference>
<sequence>MVAPRTLGQRGECRPDEQQQEREAQRSHDDDLDEPGRGCRRGDVAVSGRRERGRRVVEGVDERQLVVAVAVAIEVHDRRRDQQDRDRVPDPPADDDGRSRPVLGDVDDSHEGEERSFGELAPWPEADEPRTHTLGQRTPRSSVSHGVDPRSCTGRVASRNLARAVKKPSGTVAAATAR</sequence>
<gene>
    <name evidence="2" type="ORF">Rrhod_1524</name>
</gene>
<evidence type="ECO:0000313" key="2">
    <source>
        <dbReference type="EMBL" id="EOM77154.1"/>
    </source>
</evidence>
<name>R7WSP7_9NOCA</name>
<feature type="region of interest" description="Disordered" evidence="1">
    <location>
        <begin position="73"/>
        <end position="178"/>
    </location>
</feature>
<organism evidence="2 3">
    <name type="scientific">Rhodococcus rhodnii LMG 5362</name>
    <dbReference type="NCBI Taxonomy" id="1273125"/>
    <lineage>
        <taxon>Bacteria</taxon>
        <taxon>Bacillati</taxon>
        <taxon>Actinomycetota</taxon>
        <taxon>Actinomycetes</taxon>
        <taxon>Mycobacteriales</taxon>
        <taxon>Nocardiaceae</taxon>
        <taxon>Rhodococcus</taxon>
    </lineage>
</organism>